<dbReference type="EMBL" id="KZ679257">
    <property type="protein sequence ID" value="PTB45253.1"/>
    <property type="molecule type" value="Genomic_DNA"/>
</dbReference>
<reference evidence="1 2" key="1">
    <citation type="submission" date="2016-07" db="EMBL/GenBank/DDBJ databases">
        <title>Multiple horizontal gene transfer events from other fungi enriched the ability of initially mycotrophic Trichoderma (Ascomycota) to feed on dead plant biomass.</title>
        <authorList>
            <consortium name="DOE Joint Genome Institute"/>
            <person name="Aerts A."/>
            <person name="Atanasova L."/>
            <person name="Chenthamara K."/>
            <person name="Zhang J."/>
            <person name="Grujic M."/>
            <person name="Henrissat B."/>
            <person name="Kuo A."/>
            <person name="Salamov A."/>
            <person name="Lipzen A."/>
            <person name="Labutti K."/>
            <person name="Barry K."/>
            <person name="Miao Y."/>
            <person name="Rahimi M.J."/>
            <person name="Shen Q."/>
            <person name="Grigoriev I.V."/>
            <person name="Kubicek C.P."/>
            <person name="Druzhinina I.S."/>
        </authorList>
    </citation>
    <scope>NUCLEOTIDE SEQUENCE [LARGE SCALE GENOMIC DNA]</scope>
    <source>
        <strain evidence="1 2">CBS 433.97</strain>
    </source>
</reference>
<organism evidence="1 2">
    <name type="scientific">Trichoderma asperellum (strain ATCC 204424 / CBS 433.97 / NBRC 101777)</name>
    <dbReference type="NCBI Taxonomy" id="1042311"/>
    <lineage>
        <taxon>Eukaryota</taxon>
        <taxon>Fungi</taxon>
        <taxon>Dikarya</taxon>
        <taxon>Ascomycota</taxon>
        <taxon>Pezizomycotina</taxon>
        <taxon>Sordariomycetes</taxon>
        <taxon>Hypocreomycetidae</taxon>
        <taxon>Hypocreales</taxon>
        <taxon>Hypocreaceae</taxon>
        <taxon>Trichoderma</taxon>
    </lineage>
</organism>
<accession>A0A2T3ZKF2</accession>
<evidence type="ECO:0000313" key="2">
    <source>
        <dbReference type="Proteomes" id="UP000240493"/>
    </source>
</evidence>
<evidence type="ECO:0000313" key="1">
    <source>
        <dbReference type="EMBL" id="PTB45253.1"/>
    </source>
</evidence>
<name>A0A2T3ZKF2_TRIA4</name>
<dbReference type="OrthoDB" id="2157530at2759"/>
<dbReference type="Proteomes" id="UP000240493">
    <property type="component" value="Unassembled WGS sequence"/>
</dbReference>
<protein>
    <recommendedName>
        <fullName evidence="3">Heterokaryon incompatibility domain-containing protein</fullName>
    </recommendedName>
</protein>
<sequence length="501" mass="57862">MRAQRGSSVALLGSHGWTKCIMMERSIFQANLYRREASFSPPLPENKGPSLVTVEDARVMRTSRGLALGALSEQFYGAVEMPESMEHEDKVSVRAYFNWFRLVHLVGSGQGYLLDKTQRQAHHMLLDWWCGTYCDPKACIYFLLSKLAPVISRIILLNDDLRLQWSYRVKNGNFIFKELVKADLCLELWEEEKFSHPAIEKLEACISYFLEFLGHRYDTVTRTVMDPRWQQFEEDSMPVDEISAYNRTIGEPQRQWHISAGEEYYQDTEFLVLRNSERGRYTRIEEPESQPSNGASRVYLLRPPESDRLVPKTTADFMEICLSEATNFEWPEIQVRNLLAIPHGVDNGLEIYDNYPQYLWNRSSATLVKTSALVRGSPPPAYTAISHLGRRREAGRRHSIPNGWKYPVPSIDKFKVGELVRDLHELQGGIEIETEYVWMDLLCLPQCEEDDEQDNNGQDFQLKLVEISRQAAIFRNAVRVIKWPHESIDLSSLIGTIMVRG</sequence>
<evidence type="ECO:0008006" key="3">
    <source>
        <dbReference type="Google" id="ProtNLM"/>
    </source>
</evidence>
<proteinExistence type="predicted"/>
<gene>
    <name evidence="1" type="ORF">M441DRAFT_64926</name>
</gene>
<dbReference type="AlphaFoldDB" id="A0A2T3ZKF2"/>
<keyword evidence="2" id="KW-1185">Reference proteome</keyword>
<dbReference type="STRING" id="1042311.A0A2T3ZKF2"/>